<evidence type="ECO:0000256" key="6">
    <source>
        <dbReference type="ARBA" id="ARBA00023170"/>
    </source>
</evidence>
<dbReference type="eggNOG" id="KOG1023">
    <property type="taxonomic scope" value="Eukaryota"/>
</dbReference>
<dbReference type="PANTHER" id="PTHR44755">
    <property type="entry name" value="NATRIURETIC PEPTIDE RECEPTOR 3-RELATED"/>
    <property type="match status" value="1"/>
</dbReference>
<dbReference type="Ensembl" id="ENSCSAVT00000000154.1">
    <property type="protein sequence ID" value="ENSCSAVP00000000153.1"/>
    <property type="gene ID" value="ENSCSAVG00000000084.1"/>
</dbReference>
<dbReference type="InterPro" id="IPR052612">
    <property type="entry name" value="ANP_Clearance_Receptor"/>
</dbReference>
<dbReference type="GO" id="GO:0038023">
    <property type="term" value="F:signaling receptor activity"/>
    <property type="evidence" value="ECO:0007669"/>
    <property type="project" value="TreeGrafter"/>
</dbReference>
<dbReference type="GeneTree" id="ENSGT00440000033872"/>
<evidence type="ECO:0000313" key="10">
    <source>
        <dbReference type="Proteomes" id="UP000007875"/>
    </source>
</evidence>
<dbReference type="GO" id="GO:0016020">
    <property type="term" value="C:membrane"/>
    <property type="evidence" value="ECO:0007669"/>
    <property type="project" value="UniProtKB-SubCell"/>
</dbReference>
<evidence type="ECO:0000259" key="8">
    <source>
        <dbReference type="Pfam" id="PF01094"/>
    </source>
</evidence>
<keyword evidence="3" id="KW-0732">Signal</keyword>
<keyword evidence="6" id="KW-0675">Receptor</keyword>
<dbReference type="AlphaFoldDB" id="H2Y4A5"/>
<proteinExistence type="predicted"/>
<evidence type="ECO:0000256" key="3">
    <source>
        <dbReference type="ARBA" id="ARBA00022729"/>
    </source>
</evidence>
<keyword evidence="4" id="KW-1133">Transmembrane helix</keyword>
<organism evidence="9 10">
    <name type="scientific">Ciona savignyi</name>
    <name type="common">Pacific transparent sea squirt</name>
    <dbReference type="NCBI Taxonomy" id="51511"/>
    <lineage>
        <taxon>Eukaryota</taxon>
        <taxon>Metazoa</taxon>
        <taxon>Chordata</taxon>
        <taxon>Tunicata</taxon>
        <taxon>Ascidiacea</taxon>
        <taxon>Phlebobranchia</taxon>
        <taxon>Cionidae</taxon>
        <taxon>Ciona</taxon>
    </lineage>
</organism>
<keyword evidence="7" id="KW-0325">Glycoprotein</keyword>
<dbReference type="Pfam" id="PF01094">
    <property type="entry name" value="ANF_receptor"/>
    <property type="match status" value="1"/>
</dbReference>
<evidence type="ECO:0000256" key="1">
    <source>
        <dbReference type="ARBA" id="ARBA00004479"/>
    </source>
</evidence>
<comment type="subcellular location">
    <subcellularLocation>
        <location evidence="1">Membrane</location>
        <topology evidence="1">Single-pass type I membrane protein</topology>
    </subcellularLocation>
</comment>
<reference evidence="10" key="1">
    <citation type="submission" date="2003-08" db="EMBL/GenBank/DDBJ databases">
        <authorList>
            <person name="Birren B."/>
            <person name="Nusbaum C."/>
            <person name="Abebe A."/>
            <person name="Abouelleil A."/>
            <person name="Adekoya E."/>
            <person name="Ait-zahra M."/>
            <person name="Allen N."/>
            <person name="Allen T."/>
            <person name="An P."/>
            <person name="Anderson M."/>
            <person name="Anderson S."/>
            <person name="Arachchi H."/>
            <person name="Armbruster J."/>
            <person name="Bachantsang P."/>
            <person name="Baldwin J."/>
            <person name="Barry A."/>
            <person name="Bayul T."/>
            <person name="Blitshsteyn B."/>
            <person name="Bloom T."/>
            <person name="Blye J."/>
            <person name="Boguslavskiy L."/>
            <person name="Borowsky M."/>
            <person name="Boukhgalter B."/>
            <person name="Brunache A."/>
            <person name="Butler J."/>
            <person name="Calixte N."/>
            <person name="Calvo S."/>
            <person name="Camarata J."/>
            <person name="Campo K."/>
            <person name="Chang J."/>
            <person name="Cheshatsang Y."/>
            <person name="Citroen M."/>
            <person name="Collymore A."/>
            <person name="Considine T."/>
            <person name="Cook A."/>
            <person name="Cooke P."/>
            <person name="Corum B."/>
            <person name="Cuomo C."/>
            <person name="David R."/>
            <person name="Dawoe T."/>
            <person name="Degray S."/>
            <person name="Dodge S."/>
            <person name="Dooley K."/>
            <person name="Dorje P."/>
            <person name="Dorjee K."/>
            <person name="Dorris L."/>
            <person name="Duffey N."/>
            <person name="Dupes A."/>
            <person name="Elkins T."/>
            <person name="Engels R."/>
            <person name="Erickson J."/>
            <person name="Farina A."/>
            <person name="Faro S."/>
            <person name="Ferreira P."/>
            <person name="Fischer H."/>
            <person name="Fitzgerald M."/>
            <person name="Foley K."/>
            <person name="Gage D."/>
            <person name="Galagan J."/>
            <person name="Gearin G."/>
            <person name="Gnerre S."/>
            <person name="Gnirke A."/>
            <person name="Goyette A."/>
            <person name="Graham J."/>
            <person name="Grandbois E."/>
            <person name="Gyaltsen K."/>
            <person name="Hafez N."/>
            <person name="Hagopian D."/>
            <person name="Hagos B."/>
            <person name="Hall J."/>
            <person name="Hatcher B."/>
            <person name="Heller A."/>
            <person name="Higgins H."/>
            <person name="Honan T."/>
            <person name="Horn A."/>
            <person name="Houde N."/>
            <person name="Hughes L."/>
            <person name="Hulme W."/>
            <person name="Husby E."/>
            <person name="Iliev I."/>
            <person name="Jaffe D."/>
            <person name="Jones C."/>
            <person name="Kamal M."/>
            <person name="Kamat A."/>
            <person name="Kamvysselis M."/>
            <person name="Karlsson E."/>
            <person name="Kells C."/>
            <person name="Kieu A."/>
            <person name="Kisner P."/>
            <person name="Kodira C."/>
            <person name="Kulbokas E."/>
            <person name="Labutti K."/>
            <person name="Lama D."/>
            <person name="Landers T."/>
            <person name="Leger J."/>
            <person name="Levine S."/>
            <person name="Lewis D."/>
            <person name="Lewis T."/>
            <person name="Lindblad-toh K."/>
            <person name="Liu X."/>
            <person name="Lokyitsang T."/>
            <person name="Lokyitsang Y."/>
            <person name="Lucien O."/>
            <person name="Lui A."/>
            <person name="Ma L.J."/>
            <person name="Mabbitt R."/>
            <person name="Macdonald J."/>
            <person name="Maclean C."/>
            <person name="Major J."/>
            <person name="Manning J."/>
            <person name="Marabella R."/>
            <person name="Maru K."/>
            <person name="Matthews C."/>
            <person name="Mauceli E."/>
            <person name="Mccarthy M."/>
            <person name="Mcdonough S."/>
            <person name="Mcghee T."/>
            <person name="Meldrim J."/>
            <person name="Meneus L."/>
            <person name="Mesirov J."/>
            <person name="Mihalev A."/>
            <person name="Mihova T."/>
            <person name="Mikkelsen T."/>
            <person name="Mlenga V."/>
            <person name="Moru K."/>
            <person name="Mozes J."/>
            <person name="Mulrain L."/>
            <person name="Munson G."/>
            <person name="Naylor J."/>
            <person name="Newes C."/>
            <person name="Nguyen C."/>
            <person name="Nguyen N."/>
            <person name="Nguyen T."/>
            <person name="Nicol R."/>
            <person name="Nielsen C."/>
            <person name="Nizzari M."/>
            <person name="Norbu C."/>
            <person name="Norbu N."/>
            <person name="O'donnell P."/>
            <person name="Okoawo O."/>
            <person name="O'leary S."/>
            <person name="Omotosho B."/>
            <person name="O'neill K."/>
            <person name="Osman S."/>
            <person name="Parker S."/>
            <person name="Perrin D."/>
            <person name="Phunkhang P."/>
            <person name="Piqani B."/>
            <person name="Purcell S."/>
            <person name="Rachupka T."/>
            <person name="Ramasamy U."/>
            <person name="Rameau R."/>
            <person name="Ray V."/>
            <person name="Raymond C."/>
            <person name="Retta R."/>
            <person name="Richardson S."/>
            <person name="Rise C."/>
            <person name="Rodriguez J."/>
            <person name="Rogers J."/>
            <person name="Rogov P."/>
            <person name="Rutman M."/>
            <person name="Schupbach R."/>
            <person name="Seaman C."/>
            <person name="Settipalli S."/>
            <person name="Sharpe T."/>
            <person name="Sheridan J."/>
            <person name="Sherpa N."/>
            <person name="Shi J."/>
            <person name="Smirnov S."/>
            <person name="Smith C."/>
            <person name="Sougnez C."/>
            <person name="Spencer B."/>
            <person name="Stalker J."/>
            <person name="Stange-thomann N."/>
            <person name="Stavropoulos S."/>
            <person name="Stetson K."/>
            <person name="Stone C."/>
            <person name="Stone S."/>
            <person name="Stubbs M."/>
            <person name="Talamas J."/>
            <person name="Tchuinga P."/>
            <person name="Tenzing P."/>
            <person name="Tesfaye S."/>
            <person name="Theodore J."/>
            <person name="Thoulutsang Y."/>
            <person name="Topham K."/>
            <person name="Towey S."/>
            <person name="Tsamla T."/>
            <person name="Tsomo N."/>
            <person name="Vallee D."/>
            <person name="Vassiliev H."/>
            <person name="Venkataraman V."/>
            <person name="Vinson J."/>
            <person name="Vo A."/>
            <person name="Wade C."/>
            <person name="Wang S."/>
            <person name="Wangchuk T."/>
            <person name="Wangdi T."/>
            <person name="Whittaker C."/>
            <person name="Wilkinson J."/>
            <person name="Wu Y."/>
            <person name="Wyman D."/>
            <person name="Yadav S."/>
            <person name="Yang S."/>
            <person name="Yang X."/>
            <person name="Yeager S."/>
            <person name="Yee E."/>
            <person name="Young G."/>
            <person name="Zainoun J."/>
            <person name="Zembeck L."/>
            <person name="Zimmer A."/>
            <person name="Zody M."/>
            <person name="Lander E."/>
        </authorList>
    </citation>
    <scope>NUCLEOTIDE SEQUENCE [LARGE SCALE GENOMIC DNA]</scope>
</reference>
<dbReference type="SUPFAM" id="SSF53822">
    <property type="entry name" value="Periplasmic binding protein-like I"/>
    <property type="match status" value="1"/>
</dbReference>
<dbReference type="GO" id="GO:0017046">
    <property type="term" value="F:peptide hormone binding"/>
    <property type="evidence" value="ECO:0007669"/>
    <property type="project" value="TreeGrafter"/>
</dbReference>
<keyword evidence="10" id="KW-1185">Reference proteome</keyword>
<keyword evidence="5" id="KW-0472">Membrane</keyword>
<accession>H2Y4A5</accession>
<name>H2Y4A5_CIOSA</name>
<sequence>MVLSQGVFPDAPNTTVNIVVMAPFDGEYLFRKELVEPSVDYAMASILRDLPTALRNIRFNITYRDSHCSRKAAIEAVNFYYGRCGDDVTTSMTSPILFLGPVCNDAASMVATFAENWNVPIISPGAHAAWLIPGGEYPLLNRITPSYTDLSYFIHGIFLTLMHGISYPVHLVYSDDENGRMTERECHNVMQAIYTVFNNDDIELQVTEPYVIRDVTFQPETFITELGYPRVVLMCAPSHLVRKV</sequence>
<dbReference type="Gene3D" id="3.40.50.2300">
    <property type="match status" value="1"/>
</dbReference>
<dbReference type="PANTHER" id="PTHR44755:SF11">
    <property type="entry name" value="ATRIAL NATRIURETIC PEPTIDE RECEPTOR 3 ISOFORM X1"/>
    <property type="match status" value="1"/>
</dbReference>
<evidence type="ECO:0000256" key="7">
    <source>
        <dbReference type="ARBA" id="ARBA00023180"/>
    </source>
</evidence>
<dbReference type="HOGENOM" id="CLU_1140181_0_0_1"/>
<dbReference type="InParanoid" id="H2Y4A5"/>
<dbReference type="STRING" id="51511.ENSCSAVP00000000153"/>
<evidence type="ECO:0000256" key="2">
    <source>
        <dbReference type="ARBA" id="ARBA00022692"/>
    </source>
</evidence>
<dbReference type="InterPro" id="IPR001828">
    <property type="entry name" value="ANF_lig-bd_rcpt"/>
</dbReference>
<reference evidence="9" key="2">
    <citation type="submission" date="2025-08" db="UniProtKB">
        <authorList>
            <consortium name="Ensembl"/>
        </authorList>
    </citation>
    <scope>IDENTIFICATION</scope>
</reference>
<evidence type="ECO:0000256" key="5">
    <source>
        <dbReference type="ARBA" id="ARBA00023136"/>
    </source>
</evidence>
<keyword evidence="2" id="KW-0812">Transmembrane</keyword>
<dbReference type="InterPro" id="IPR028082">
    <property type="entry name" value="Peripla_BP_I"/>
</dbReference>
<evidence type="ECO:0000256" key="4">
    <source>
        <dbReference type="ARBA" id="ARBA00022989"/>
    </source>
</evidence>
<reference evidence="9" key="3">
    <citation type="submission" date="2025-09" db="UniProtKB">
        <authorList>
            <consortium name="Ensembl"/>
        </authorList>
    </citation>
    <scope>IDENTIFICATION</scope>
</reference>
<feature type="domain" description="Receptor ligand binding region" evidence="8">
    <location>
        <begin position="35"/>
        <end position="243"/>
    </location>
</feature>
<dbReference type="InterPro" id="IPR001170">
    <property type="entry name" value="ANPR/GUC"/>
</dbReference>
<dbReference type="GO" id="GO:0007165">
    <property type="term" value="P:signal transduction"/>
    <property type="evidence" value="ECO:0007669"/>
    <property type="project" value="TreeGrafter"/>
</dbReference>
<dbReference type="Proteomes" id="UP000007875">
    <property type="component" value="Unassembled WGS sequence"/>
</dbReference>
<evidence type="ECO:0000313" key="9">
    <source>
        <dbReference type="Ensembl" id="ENSCSAVP00000000153.1"/>
    </source>
</evidence>
<protein>
    <recommendedName>
        <fullName evidence="8">Receptor ligand binding region domain-containing protein</fullName>
    </recommendedName>
</protein>
<dbReference type="PRINTS" id="PR00255">
    <property type="entry name" value="NATPEPTIDER"/>
</dbReference>